<gene>
    <name evidence="4" type="ORF">SteCoe_36285</name>
</gene>
<feature type="coiled-coil region" evidence="3">
    <location>
        <begin position="550"/>
        <end position="740"/>
    </location>
</feature>
<keyword evidence="5" id="KW-1185">Reference proteome</keyword>
<dbReference type="SMART" id="SM00365">
    <property type="entry name" value="LRR_SD22"/>
    <property type="match status" value="3"/>
</dbReference>
<feature type="coiled-coil region" evidence="3">
    <location>
        <begin position="774"/>
        <end position="1060"/>
    </location>
</feature>
<comment type="caution">
    <text evidence="4">The sequence shown here is derived from an EMBL/GenBank/DDBJ whole genome shotgun (WGS) entry which is preliminary data.</text>
</comment>
<feature type="coiled-coil region" evidence="3">
    <location>
        <begin position="217"/>
        <end position="244"/>
    </location>
</feature>
<dbReference type="PANTHER" id="PTHR18849:SF0">
    <property type="entry name" value="CILIA- AND FLAGELLA-ASSOCIATED PROTEIN 410-RELATED"/>
    <property type="match status" value="1"/>
</dbReference>
<evidence type="ECO:0000313" key="4">
    <source>
        <dbReference type="EMBL" id="OMJ66761.1"/>
    </source>
</evidence>
<dbReference type="InterPro" id="IPR032675">
    <property type="entry name" value="LRR_dom_sf"/>
</dbReference>
<dbReference type="InterPro" id="IPR001611">
    <property type="entry name" value="Leu-rich_rpt"/>
</dbReference>
<keyword evidence="3" id="KW-0175">Coiled coil</keyword>
<feature type="coiled-coil region" evidence="3">
    <location>
        <begin position="1089"/>
        <end position="1137"/>
    </location>
</feature>
<dbReference type="PANTHER" id="PTHR18849">
    <property type="entry name" value="LEUCINE RICH REPEAT PROTEIN"/>
    <property type="match status" value="1"/>
</dbReference>
<evidence type="ECO:0000313" key="5">
    <source>
        <dbReference type="Proteomes" id="UP000187209"/>
    </source>
</evidence>
<reference evidence="4 5" key="1">
    <citation type="submission" date="2016-11" db="EMBL/GenBank/DDBJ databases">
        <title>The macronuclear genome of Stentor coeruleus: a giant cell with tiny introns.</title>
        <authorList>
            <person name="Slabodnick M."/>
            <person name="Ruby J.G."/>
            <person name="Reiff S.B."/>
            <person name="Swart E.C."/>
            <person name="Gosai S."/>
            <person name="Prabakaran S."/>
            <person name="Witkowska E."/>
            <person name="Larue G.E."/>
            <person name="Fisher S."/>
            <person name="Freeman R.M."/>
            <person name="Gunawardena J."/>
            <person name="Chu W."/>
            <person name="Stover N.A."/>
            <person name="Gregory B.D."/>
            <person name="Nowacki M."/>
            <person name="Derisi J."/>
            <person name="Roy S.W."/>
            <person name="Marshall W.F."/>
            <person name="Sood P."/>
        </authorList>
    </citation>
    <scope>NUCLEOTIDE SEQUENCE [LARGE SCALE GENOMIC DNA]</scope>
    <source>
        <strain evidence="4">WM001</strain>
    </source>
</reference>
<dbReference type="PROSITE" id="PS51450">
    <property type="entry name" value="LRR"/>
    <property type="match status" value="4"/>
</dbReference>
<keyword evidence="2" id="KW-0677">Repeat</keyword>
<dbReference type="EMBL" id="MPUH01001640">
    <property type="protein sequence ID" value="OMJ66761.1"/>
    <property type="molecule type" value="Genomic_DNA"/>
</dbReference>
<name>A0A1R2AQG9_9CILI</name>
<dbReference type="OrthoDB" id="301648at2759"/>
<dbReference type="Gene3D" id="3.80.10.10">
    <property type="entry name" value="Ribonuclease Inhibitor"/>
    <property type="match status" value="1"/>
</dbReference>
<dbReference type="SUPFAM" id="SSF52058">
    <property type="entry name" value="L domain-like"/>
    <property type="match status" value="1"/>
</dbReference>
<evidence type="ECO:0000256" key="1">
    <source>
        <dbReference type="ARBA" id="ARBA00022614"/>
    </source>
</evidence>
<evidence type="ECO:0000256" key="3">
    <source>
        <dbReference type="SAM" id="Coils"/>
    </source>
</evidence>
<feature type="coiled-coil region" evidence="3">
    <location>
        <begin position="338"/>
        <end position="386"/>
    </location>
</feature>
<proteinExistence type="predicted"/>
<evidence type="ECO:0000256" key="2">
    <source>
        <dbReference type="ARBA" id="ARBA00022737"/>
    </source>
</evidence>
<feature type="coiled-coil region" evidence="3">
    <location>
        <begin position="1173"/>
        <end position="1309"/>
    </location>
</feature>
<accession>A0A1R2AQG9</accession>
<dbReference type="Pfam" id="PF14580">
    <property type="entry name" value="LRR_9"/>
    <property type="match status" value="1"/>
</dbReference>
<protein>
    <recommendedName>
        <fullName evidence="6">U2A'/phosphoprotein 32 family A C-terminal domain-containing protein</fullName>
    </recommendedName>
</protein>
<organism evidence="4 5">
    <name type="scientific">Stentor coeruleus</name>
    <dbReference type="NCBI Taxonomy" id="5963"/>
    <lineage>
        <taxon>Eukaryota</taxon>
        <taxon>Sar</taxon>
        <taxon>Alveolata</taxon>
        <taxon>Ciliophora</taxon>
        <taxon>Postciliodesmatophora</taxon>
        <taxon>Heterotrichea</taxon>
        <taxon>Heterotrichida</taxon>
        <taxon>Stentoridae</taxon>
        <taxon>Stentor</taxon>
    </lineage>
</organism>
<dbReference type="Proteomes" id="UP000187209">
    <property type="component" value="Unassembled WGS sequence"/>
</dbReference>
<evidence type="ECO:0008006" key="6">
    <source>
        <dbReference type="Google" id="ProtNLM"/>
    </source>
</evidence>
<sequence>MEDKKGKQDMNTASITSELIIKISNQTDFSKITTLNFTSKSGKIRSIENLSECFNLQVLNLSYHFISKIENLDNLTRLRELDLSENRIIRIENLHKLTLLETLNLSGNSIKELTKICLEPLKCLKTLKIAKNKIASLQEIGNLTILPNLENLTLAGNPVCEIEDYQSYTVYYISSLESLDGNIVNSQLRQKASKKYAGPSPETWVVRENLVSFRRMFGDKSQEKKELEEELSKLEEKINKVGNDINNIDVTIEKNRIELENIEGALENSPSMEDNKKKYMRDLLDKTENLRDSSIGLQEKMRQDRTLLQKKKDQFEMISKQVNDTSKACDREYIIEEKCKLSLEIDELEENVEELETQYGIILEELNRATEAINKVEEEILAKRDLEEVSQRKKIKPKTGQKKDKSFTMDSETQQFLTFRKEEIIKGIPELKLKKQQLTKELEGMLNTQSAMIQSVKDLEREILDITRQTNECEEFLHKISTPSPMRGRVNTKLMWDSVKSLWQLLTDNPWEYESDDVQKGIIRWAEHMKEHVTRYKTDNDNYLQLLAKQKIDQANIANLHNKIQELSEQNMKKLNLNDEIDTLNARIDGYKDKEKKWGYERNEYLEKIRNLEGKIEQTERINYDFAQSESLKIERASIEALQQEKKTLMENIKMLSETGEHQEQELKNRMNKLKGYCENKAQELHELNESLEEKIKEIQQIKDTAEILNKKKDELSKIVEGLTTSKKELEDEVKNMDDVVSQIKPLKAIEDEKEKWMNVLKKIIVALDIDPNIANSKNLLKDLEQKLEKLKEDLAKAEKFKFNKQKFLEMYESNTKELQDEWNTLKIKKEEIELEKSRIENVKVDKKSLDEQMKQLVSTSKELQRLKNNLEKEKSILEENINSLKQSISMYEGLKQKEINEYNRIQGLHESEMQKLEESLSELKLLKAQVKDLKNEKNNIETFMSSAKIQLSKIEDKKISLDEEIREGETNLYKITNKLTDEQIQAQKDIERVKRLIDEKEKDIENYEMMTRNYEAQMNKVREQASLAANKLDRISIEIDEKEAIFKEKKNQLREIESKCLSSESSLDRTKKETELLNQSFIGKKNILANLDAEIENKSNELSKIAARQEQGANEAMNIEKQIARIKSDLQGIEQIIFQKNKEYEIVSSNLRMKAEEMKNIENDYNGKYMAISKSQQKLADIHAQAKAEEEAILIFREESKSLQNKIAKLTETLKRVEGQKLAVLQEIEEINFRVEQEEETHRKELENLRNAVSNGENTLRQLMESVQRCRNKMASDKEESNKIAEELNRLMIEKNDLENINRNLTAESISIREDVSRLKTEEDAALVILALSGHKIDDRIKQRITSLCRAATELELLRSQIHSQNIEE</sequence>
<keyword evidence="1" id="KW-0433">Leucine-rich repeat</keyword>